<dbReference type="AlphaFoldDB" id="A0AAD7RLH0"/>
<feature type="compositionally biased region" description="Basic and acidic residues" evidence="1">
    <location>
        <begin position="69"/>
        <end position="84"/>
    </location>
</feature>
<accession>A0AAD7RLH0</accession>
<dbReference type="InterPro" id="IPR053888">
    <property type="entry name" value="MRM3-like_sub_bind"/>
</dbReference>
<evidence type="ECO:0000259" key="2">
    <source>
        <dbReference type="Pfam" id="PF22435"/>
    </source>
</evidence>
<evidence type="ECO:0000313" key="4">
    <source>
        <dbReference type="Proteomes" id="UP001221898"/>
    </source>
</evidence>
<dbReference type="Pfam" id="PF22435">
    <property type="entry name" value="MRM3-like_sub_bind"/>
    <property type="match status" value="1"/>
</dbReference>
<comment type="caution">
    <text evidence="3">The sequence shown here is derived from an EMBL/GenBank/DDBJ whole genome shotgun (WGS) entry which is preliminary data.</text>
</comment>
<dbReference type="EMBL" id="JAINUG010000232">
    <property type="protein sequence ID" value="KAJ8386240.1"/>
    <property type="molecule type" value="Genomic_DNA"/>
</dbReference>
<organism evidence="3 4">
    <name type="scientific">Aldrovandia affinis</name>
    <dbReference type="NCBI Taxonomy" id="143900"/>
    <lineage>
        <taxon>Eukaryota</taxon>
        <taxon>Metazoa</taxon>
        <taxon>Chordata</taxon>
        <taxon>Craniata</taxon>
        <taxon>Vertebrata</taxon>
        <taxon>Euteleostomi</taxon>
        <taxon>Actinopterygii</taxon>
        <taxon>Neopterygii</taxon>
        <taxon>Teleostei</taxon>
        <taxon>Notacanthiformes</taxon>
        <taxon>Halosauridae</taxon>
        <taxon>Aldrovandia</taxon>
    </lineage>
</organism>
<feature type="domain" description="MRM3-like substrate binding" evidence="2">
    <location>
        <begin position="156"/>
        <end position="198"/>
    </location>
</feature>
<keyword evidence="4" id="KW-1185">Reference proteome</keyword>
<reference evidence="3" key="1">
    <citation type="journal article" date="2023" name="Science">
        <title>Genome structures resolve the early diversification of teleost fishes.</title>
        <authorList>
            <person name="Parey E."/>
            <person name="Louis A."/>
            <person name="Montfort J."/>
            <person name="Bouchez O."/>
            <person name="Roques C."/>
            <person name="Iampietro C."/>
            <person name="Lluch J."/>
            <person name="Castinel A."/>
            <person name="Donnadieu C."/>
            <person name="Desvignes T."/>
            <person name="Floi Bucao C."/>
            <person name="Jouanno E."/>
            <person name="Wen M."/>
            <person name="Mejri S."/>
            <person name="Dirks R."/>
            <person name="Jansen H."/>
            <person name="Henkel C."/>
            <person name="Chen W.J."/>
            <person name="Zahm M."/>
            <person name="Cabau C."/>
            <person name="Klopp C."/>
            <person name="Thompson A.W."/>
            <person name="Robinson-Rechavi M."/>
            <person name="Braasch I."/>
            <person name="Lecointre G."/>
            <person name="Bobe J."/>
            <person name="Postlethwait J.H."/>
            <person name="Berthelot C."/>
            <person name="Roest Crollius H."/>
            <person name="Guiguen Y."/>
        </authorList>
    </citation>
    <scope>NUCLEOTIDE SEQUENCE</scope>
    <source>
        <strain evidence="3">NC1722</strain>
    </source>
</reference>
<dbReference type="SUPFAM" id="SSF55315">
    <property type="entry name" value="L30e-like"/>
    <property type="match status" value="1"/>
</dbReference>
<protein>
    <recommendedName>
        <fullName evidence="2">MRM3-like substrate binding domain-containing protein</fullName>
    </recommendedName>
</protein>
<evidence type="ECO:0000313" key="3">
    <source>
        <dbReference type="EMBL" id="KAJ8386240.1"/>
    </source>
</evidence>
<dbReference type="Gene3D" id="3.30.1330.30">
    <property type="match status" value="1"/>
</dbReference>
<feature type="region of interest" description="Disordered" evidence="1">
    <location>
        <begin position="48"/>
        <end position="130"/>
    </location>
</feature>
<gene>
    <name evidence="3" type="ORF">AAFF_G00175600</name>
</gene>
<sequence>MAAFMRSMGCRLLASEVSAIFMTVKENPRVDLKRYVRALRRRPVKVLYPDDESEKHQESKQNNVKFAKQRSEHHQPLVDKKRTGTESSARNKPKAEVSGYEPSISWSDSKRGAKHASGSTTDFKKDPRYPDDLNRLRYEKALPGDKRLAKVVSVARSRKFREQQGKVLLEGRRLICDALAAGAIPQMVFFSTVERLRELPEDGLRRATGESEVRGHQDVVRPCDPTRSDSYLLTTGCLTTGVPRGATQPIGATLPDL</sequence>
<dbReference type="Proteomes" id="UP001221898">
    <property type="component" value="Unassembled WGS sequence"/>
</dbReference>
<name>A0AAD7RLH0_9TELE</name>
<proteinExistence type="predicted"/>
<evidence type="ECO:0000256" key="1">
    <source>
        <dbReference type="SAM" id="MobiDB-lite"/>
    </source>
</evidence>
<dbReference type="InterPro" id="IPR029064">
    <property type="entry name" value="Ribosomal_eL30-like_sf"/>
</dbReference>